<keyword evidence="2" id="KW-0456">Lyase</keyword>
<dbReference type="AlphaFoldDB" id="I4BBN9"/>
<dbReference type="InterPro" id="IPR004155">
    <property type="entry name" value="PBS_lyase_HEAT"/>
</dbReference>
<dbReference type="HOGENOM" id="CLU_1119779_0_0_12"/>
<accession>I4BBN9</accession>
<dbReference type="EMBL" id="CP002959">
    <property type="protein sequence ID" value="AFM14696.1"/>
    <property type="molecule type" value="Genomic_DNA"/>
</dbReference>
<keyword evidence="3" id="KW-1185">Reference proteome</keyword>
<dbReference type="PATRIC" id="fig|869212.3.peg.4097"/>
<feature type="chain" id="PRO_5003686127" evidence="1">
    <location>
        <begin position="21"/>
        <end position="248"/>
    </location>
</feature>
<organism evidence="2 3">
    <name type="scientific">Turneriella parva (strain ATCC BAA-1111 / DSM 21527 / NCTC 11395 / H)</name>
    <name type="common">Leptospira parva</name>
    <dbReference type="NCBI Taxonomy" id="869212"/>
    <lineage>
        <taxon>Bacteria</taxon>
        <taxon>Pseudomonadati</taxon>
        <taxon>Spirochaetota</taxon>
        <taxon>Spirochaetia</taxon>
        <taxon>Leptospirales</taxon>
        <taxon>Leptospiraceae</taxon>
        <taxon>Turneriella</taxon>
    </lineage>
</organism>
<dbReference type="KEGG" id="tpx:Turpa_4062"/>
<sequence>MKFVLLFIVASLAASLSARSRHTYHANKAFEAGQDSEERQVHAIRECAVSRIHSCVYPIIEHLKKEGPEYTQLRRESANALGLLRAPEAREPLIALLAKDKDVLTKNAIIRSLGLIGNKADIKLISGYLGDSEAMLRRQAARALFEINDKAASAETAAKIAGEKDDYTRVEMINTALQHENGKVEHAIALSKILLSQDRAARLRAAEVMGHYANKETLTDLERAFDVETDAQVRQALHTAIQQTVYHN</sequence>
<keyword evidence="1" id="KW-0732">Signal</keyword>
<dbReference type="InterPro" id="IPR011989">
    <property type="entry name" value="ARM-like"/>
</dbReference>
<dbReference type="GO" id="GO:0016829">
    <property type="term" value="F:lyase activity"/>
    <property type="evidence" value="ECO:0007669"/>
    <property type="project" value="UniProtKB-KW"/>
</dbReference>
<protein>
    <submittedName>
        <fullName evidence="2">PBS lyase HEAT domain protein repeat-containing protein</fullName>
    </submittedName>
</protein>
<dbReference type="Pfam" id="PF13646">
    <property type="entry name" value="HEAT_2"/>
    <property type="match status" value="1"/>
</dbReference>
<dbReference type="STRING" id="869212.Turpa_4062"/>
<proteinExistence type="predicted"/>
<evidence type="ECO:0000256" key="1">
    <source>
        <dbReference type="SAM" id="SignalP"/>
    </source>
</evidence>
<dbReference type="InterPro" id="IPR016024">
    <property type="entry name" value="ARM-type_fold"/>
</dbReference>
<dbReference type="RefSeq" id="WP_014805172.1">
    <property type="nucleotide sequence ID" value="NC_018020.1"/>
</dbReference>
<evidence type="ECO:0000313" key="2">
    <source>
        <dbReference type="EMBL" id="AFM14696.1"/>
    </source>
</evidence>
<name>I4BBN9_TURPD</name>
<dbReference type="Proteomes" id="UP000006048">
    <property type="component" value="Chromosome"/>
</dbReference>
<evidence type="ECO:0000313" key="3">
    <source>
        <dbReference type="Proteomes" id="UP000006048"/>
    </source>
</evidence>
<dbReference type="SMART" id="SM00567">
    <property type="entry name" value="EZ_HEAT"/>
    <property type="match status" value="3"/>
</dbReference>
<dbReference type="Gene3D" id="1.25.10.10">
    <property type="entry name" value="Leucine-rich Repeat Variant"/>
    <property type="match status" value="1"/>
</dbReference>
<gene>
    <name evidence="2" type="ordered locus">Turpa_4062</name>
</gene>
<dbReference type="OrthoDB" id="3464935at2"/>
<dbReference type="SUPFAM" id="SSF48371">
    <property type="entry name" value="ARM repeat"/>
    <property type="match status" value="1"/>
</dbReference>
<feature type="signal peptide" evidence="1">
    <location>
        <begin position="1"/>
        <end position="20"/>
    </location>
</feature>
<reference evidence="2 3" key="1">
    <citation type="submission" date="2012-06" db="EMBL/GenBank/DDBJ databases">
        <title>The complete chromosome of genome of Turneriella parva DSM 21527.</title>
        <authorList>
            <consortium name="US DOE Joint Genome Institute (JGI-PGF)"/>
            <person name="Lucas S."/>
            <person name="Han J."/>
            <person name="Lapidus A."/>
            <person name="Bruce D."/>
            <person name="Goodwin L."/>
            <person name="Pitluck S."/>
            <person name="Peters L."/>
            <person name="Kyrpides N."/>
            <person name="Mavromatis K."/>
            <person name="Ivanova N."/>
            <person name="Mikhailova N."/>
            <person name="Chertkov O."/>
            <person name="Detter J.C."/>
            <person name="Tapia R."/>
            <person name="Han C."/>
            <person name="Land M."/>
            <person name="Hauser L."/>
            <person name="Markowitz V."/>
            <person name="Cheng J.-F."/>
            <person name="Hugenholtz P."/>
            <person name="Woyke T."/>
            <person name="Wu D."/>
            <person name="Gronow S."/>
            <person name="Wellnitz S."/>
            <person name="Brambilla E."/>
            <person name="Klenk H.-P."/>
            <person name="Eisen J.A."/>
        </authorList>
    </citation>
    <scope>NUCLEOTIDE SEQUENCE [LARGE SCALE GENOMIC DNA]</scope>
    <source>
        <strain evidence="3">ATCC BAA-1111 / DSM 21527 / NCTC 11395 / H</strain>
    </source>
</reference>